<geneLocation type="plasmid" evidence="3 4">
    <name>pKF707</name>
</geneLocation>
<name>A0AAD1C5D8_METFU</name>
<organism evidence="3 4">
    <name type="scientific">Metapseudomonas furukawaii</name>
    <name type="common">Pseudomonas furukawaii</name>
    <dbReference type="NCBI Taxonomy" id="1149133"/>
    <lineage>
        <taxon>Bacteria</taxon>
        <taxon>Pseudomonadati</taxon>
        <taxon>Pseudomonadota</taxon>
        <taxon>Gammaproteobacteria</taxon>
        <taxon>Pseudomonadales</taxon>
        <taxon>Pseudomonadaceae</taxon>
        <taxon>Metapseudomonas</taxon>
    </lineage>
</organism>
<keyword evidence="1" id="KW-0812">Transmembrane</keyword>
<keyword evidence="3" id="KW-0614">Plasmid</keyword>
<evidence type="ECO:0000256" key="1">
    <source>
        <dbReference type="SAM" id="Phobius"/>
    </source>
</evidence>
<feature type="signal peptide" evidence="2">
    <location>
        <begin position="1"/>
        <end position="39"/>
    </location>
</feature>
<proteinExistence type="predicted"/>
<dbReference type="EMBL" id="AP014863">
    <property type="protein sequence ID" value="BAU77402.1"/>
    <property type="molecule type" value="Genomic_DNA"/>
</dbReference>
<feature type="transmembrane region" description="Helical" evidence="1">
    <location>
        <begin position="63"/>
        <end position="81"/>
    </location>
</feature>
<keyword evidence="1" id="KW-0472">Membrane</keyword>
<keyword evidence="2" id="KW-0732">Signal</keyword>
<gene>
    <name evidence="3" type="ORF">KF707C_p130</name>
</gene>
<dbReference type="Pfam" id="PF04956">
    <property type="entry name" value="TrbC"/>
    <property type="match status" value="1"/>
</dbReference>
<keyword evidence="4" id="KW-1185">Reference proteome</keyword>
<evidence type="ECO:0000313" key="3">
    <source>
        <dbReference type="EMBL" id="BAU77402.1"/>
    </source>
</evidence>
<reference evidence="3 4" key="1">
    <citation type="journal article" date="2018" name="Int. J. Syst. Evol. Microbiol.">
        <title>Pseudomonas furukawaii sp. nov., a polychlorinated biphenyl-degrading bacterium isolated from biphenyl-contaminated soil in Japan.</title>
        <authorList>
            <person name="Kimura N."/>
            <person name="Watanabe T."/>
            <person name="Suenaga H."/>
            <person name="Fujihara H."/>
            <person name="Futagami T."/>
            <person name="Goto M."/>
            <person name="Hanada S."/>
            <person name="Hirose J."/>
        </authorList>
    </citation>
    <scope>NUCLEOTIDE SEQUENCE [LARGE SCALE GENOMIC DNA]</scope>
    <source>
        <strain evidence="4">DSM 10086 / NBRC 110670 / KF707</strain>
    </source>
</reference>
<sequence length="131" mass="13638">MKDQKPMSLRKARNYKLDMLCLFALMLLVTTLASPDAMASATAGTLPWDSPLAKLRASITGPVAFTISILGLVGTLSALIWGGELSGVLKSVIVIVMIISIIVAANNFLSVMFGVGAEIAAYAPAMVAGIV</sequence>
<protein>
    <submittedName>
        <fullName evidence="3">IncP-type conjugative transfer protein</fullName>
    </submittedName>
</protein>
<keyword evidence="1" id="KW-1133">Transmembrane helix</keyword>
<feature type="chain" id="PRO_5042027936" evidence="2">
    <location>
        <begin position="40"/>
        <end position="131"/>
    </location>
</feature>
<accession>A0AAD1C5D8</accession>
<evidence type="ECO:0000313" key="4">
    <source>
        <dbReference type="Proteomes" id="UP000218554"/>
    </source>
</evidence>
<evidence type="ECO:0000256" key="2">
    <source>
        <dbReference type="SAM" id="SignalP"/>
    </source>
</evidence>
<dbReference type="Proteomes" id="UP000218554">
    <property type="component" value="Plasmid pKF707"/>
</dbReference>
<feature type="transmembrane region" description="Helical" evidence="1">
    <location>
        <begin position="88"/>
        <end position="105"/>
    </location>
</feature>
<dbReference type="KEGG" id="pfuw:KF707C_p130"/>
<dbReference type="AlphaFoldDB" id="A0AAD1C5D8"/>
<dbReference type="InterPro" id="IPR007039">
    <property type="entry name" value="TrbC/VirB2"/>
</dbReference>